<name>A0A3N1PL27_9GAMM</name>
<dbReference type="EC" id="2.7.7.80" evidence="9"/>
<dbReference type="GO" id="GO:0008641">
    <property type="term" value="F:ubiquitin-like modifier activating enzyme activity"/>
    <property type="evidence" value="ECO:0007669"/>
    <property type="project" value="InterPro"/>
</dbReference>
<comment type="similarity">
    <text evidence="2">Belongs to the HesA/MoeB/ThiF family.</text>
</comment>
<evidence type="ECO:0000256" key="6">
    <source>
        <dbReference type="ARBA" id="ARBA00052218"/>
    </source>
</evidence>
<dbReference type="GO" id="GO:0061605">
    <property type="term" value="F:molybdopterin-synthase adenylyltransferase activity"/>
    <property type="evidence" value="ECO:0007669"/>
    <property type="project" value="UniProtKB-EC"/>
</dbReference>
<gene>
    <name evidence="15" type="ORF">EDC28_104314</name>
</gene>
<dbReference type="FunFam" id="3.40.50.720:FF:000033">
    <property type="entry name" value="Adenylyltransferase and sulfurtransferase MOCS3"/>
    <property type="match status" value="1"/>
</dbReference>
<dbReference type="GO" id="GO:0004792">
    <property type="term" value="F:thiosulfate-cyanide sulfurtransferase activity"/>
    <property type="evidence" value="ECO:0007669"/>
    <property type="project" value="TreeGrafter"/>
</dbReference>
<evidence type="ECO:0000256" key="13">
    <source>
        <dbReference type="ARBA" id="ARBA00078531"/>
    </source>
</evidence>
<keyword evidence="3" id="KW-0808">Transferase</keyword>
<evidence type="ECO:0000256" key="4">
    <source>
        <dbReference type="ARBA" id="ARBA00022741"/>
    </source>
</evidence>
<dbReference type="SUPFAM" id="SSF69572">
    <property type="entry name" value="Activating enzymes of the ubiquitin-like proteins"/>
    <property type="match status" value="1"/>
</dbReference>
<dbReference type="GO" id="GO:0008146">
    <property type="term" value="F:sulfotransferase activity"/>
    <property type="evidence" value="ECO:0007669"/>
    <property type="project" value="TreeGrafter"/>
</dbReference>
<keyword evidence="16" id="KW-1185">Reference proteome</keyword>
<evidence type="ECO:0000256" key="10">
    <source>
        <dbReference type="ARBA" id="ARBA00073635"/>
    </source>
</evidence>
<reference evidence="15 16" key="1">
    <citation type="submission" date="2018-11" db="EMBL/GenBank/DDBJ databases">
        <title>Genomic Encyclopedia of Type Strains, Phase IV (KMG-IV): sequencing the most valuable type-strain genomes for metagenomic binning, comparative biology and taxonomic classification.</title>
        <authorList>
            <person name="Goeker M."/>
        </authorList>
    </citation>
    <scope>NUCLEOTIDE SEQUENCE [LARGE SCALE GENOMIC DNA]</scope>
    <source>
        <strain evidence="15 16">DSM 21945</strain>
    </source>
</reference>
<evidence type="ECO:0000313" key="16">
    <source>
        <dbReference type="Proteomes" id="UP000268033"/>
    </source>
</evidence>
<evidence type="ECO:0000256" key="3">
    <source>
        <dbReference type="ARBA" id="ARBA00022679"/>
    </source>
</evidence>
<sequence>MSKELTKDQVKRYSRHLMLPAMDFDSQEKLLESRVLVVGMGGLGCAVAPYLVASGVGALTLVDDDTVDISNLQRQILYREADLGKSKAEQAAASLKALNSDVTIEVIKARLDGDALAALIPQYSLVVDCCDNLATRNAINQACFTAKVPLVSGSAIRLEGQVSSFAMAGDNPCYQCLSRLFGEQQLSCMEAGVLSPVVGMVGTLQALEAIKILAGIGKPLYGRLQLFDAATSEWRQFKLQKDPQCPVCAGK</sequence>
<dbReference type="InterPro" id="IPR035985">
    <property type="entry name" value="Ubiquitin-activating_enz"/>
</dbReference>
<keyword evidence="4" id="KW-0547">Nucleotide-binding</keyword>
<dbReference type="NCBIfam" id="NF004281">
    <property type="entry name" value="PRK05690.1"/>
    <property type="match status" value="1"/>
</dbReference>
<keyword evidence="5" id="KW-0067">ATP-binding</keyword>
<evidence type="ECO:0000256" key="5">
    <source>
        <dbReference type="ARBA" id="ARBA00022840"/>
    </source>
</evidence>
<comment type="subunit">
    <text evidence="8">Homodimer. Forms a stable heterotetrameric complex of 2 MoeB and 2 MoaD during adenylation of MoaD.</text>
</comment>
<comment type="function">
    <text evidence="7">Catalyzes the adenylation by ATP of the carboxyl group of the C-terminal glycine of sulfur carrier protein MoaD.</text>
</comment>
<evidence type="ECO:0000256" key="7">
    <source>
        <dbReference type="ARBA" id="ARBA00055169"/>
    </source>
</evidence>
<dbReference type="EMBL" id="RJUL01000004">
    <property type="protein sequence ID" value="ROQ27657.1"/>
    <property type="molecule type" value="Genomic_DNA"/>
</dbReference>
<dbReference type="RefSeq" id="WP_123421443.1">
    <property type="nucleotide sequence ID" value="NZ_RJUL01000004.1"/>
</dbReference>
<dbReference type="GO" id="GO:0005829">
    <property type="term" value="C:cytosol"/>
    <property type="evidence" value="ECO:0007669"/>
    <property type="project" value="TreeGrafter"/>
</dbReference>
<protein>
    <recommendedName>
        <fullName evidence="10">Molybdopterin-synthase adenylyltransferase</fullName>
        <ecNumber evidence="9">2.7.7.80</ecNumber>
    </recommendedName>
    <alternativeName>
        <fullName evidence="13">MoaD protein adenylase</fullName>
    </alternativeName>
    <alternativeName>
        <fullName evidence="11">Molybdopterin-converting factor subunit 1 adenylase</fullName>
    </alternativeName>
    <alternativeName>
        <fullName evidence="12">Sulfur carrier protein MoaD adenylyltransferase</fullName>
    </alternativeName>
</protein>
<evidence type="ECO:0000256" key="11">
    <source>
        <dbReference type="ARBA" id="ARBA00075110"/>
    </source>
</evidence>
<dbReference type="PANTHER" id="PTHR10953">
    <property type="entry name" value="UBIQUITIN-ACTIVATING ENZYME E1"/>
    <property type="match status" value="1"/>
</dbReference>
<dbReference type="GO" id="GO:0005524">
    <property type="term" value="F:ATP binding"/>
    <property type="evidence" value="ECO:0007669"/>
    <property type="project" value="UniProtKB-KW"/>
</dbReference>
<organism evidence="15 16">
    <name type="scientific">Gallaecimonas pentaromativorans</name>
    <dbReference type="NCBI Taxonomy" id="584787"/>
    <lineage>
        <taxon>Bacteria</taxon>
        <taxon>Pseudomonadati</taxon>
        <taxon>Pseudomonadota</taxon>
        <taxon>Gammaproteobacteria</taxon>
        <taxon>Enterobacterales</taxon>
        <taxon>Gallaecimonadaceae</taxon>
        <taxon>Gallaecimonas</taxon>
    </lineage>
</organism>
<comment type="pathway">
    <text evidence="1">Cofactor biosynthesis; molybdopterin biosynthesis.</text>
</comment>
<dbReference type="PANTHER" id="PTHR10953:SF194">
    <property type="entry name" value="MOLYBDOPTERIN-SYNTHASE ADENYLYLTRANSFERASE"/>
    <property type="match status" value="1"/>
</dbReference>
<evidence type="ECO:0000256" key="8">
    <source>
        <dbReference type="ARBA" id="ARBA00063809"/>
    </source>
</evidence>
<evidence type="ECO:0000256" key="1">
    <source>
        <dbReference type="ARBA" id="ARBA00005046"/>
    </source>
</evidence>
<evidence type="ECO:0000256" key="12">
    <source>
        <dbReference type="ARBA" id="ARBA00075328"/>
    </source>
</evidence>
<proteinExistence type="inferred from homology"/>
<evidence type="ECO:0000256" key="2">
    <source>
        <dbReference type="ARBA" id="ARBA00009919"/>
    </source>
</evidence>
<feature type="domain" description="THIF-type NAD/FAD binding fold" evidence="14">
    <location>
        <begin position="13"/>
        <end position="247"/>
    </location>
</feature>
<dbReference type="Proteomes" id="UP000268033">
    <property type="component" value="Unassembled WGS sequence"/>
</dbReference>
<dbReference type="STRING" id="584787.GCA_001247655_01220"/>
<evidence type="ECO:0000313" key="15">
    <source>
        <dbReference type="EMBL" id="ROQ27657.1"/>
    </source>
</evidence>
<comment type="caution">
    <text evidence="15">The sequence shown here is derived from an EMBL/GenBank/DDBJ whole genome shotgun (WGS) entry which is preliminary data.</text>
</comment>
<dbReference type="AlphaFoldDB" id="A0A3N1PL27"/>
<evidence type="ECO:0000256" key="9">
    <source>
        <dbReference type="ARBA" id="ARBA00066884"/>
    </source>
</evidence>
<dbReference type="Pfam" id="PF00899">
    <property type="entry name" value="ThiF"/>
    <property type="match status" value="1"/>
</dbReference>
<dbReference type="CDD" id="cd00757">
    <property type="entry name" value="ThiF_MoeB_HesA_family"/>
    <property type="match status" value="1"/>
</dbReference>
<accession>A0A3N1PL27</accession>
<dbReference type="InterPro" id="IPR000594">
    <property type="entry name" value="ThiF_NAD_FAD-bd"/>
</dbReference>
<evidence type="ECO:0000259" key="14">
    <source>
        <dbReference type="Pfam" id="PF00899"/>
    </source>
</evidence>
<dbReference type="Gene3D" id="3.40.50.720">
    <property type="entry name" value="NAD(P)-binding Rossmann-like Domain"/>
    <property type="match status" value="1"/>
</dbReference>
<comment type="catalytic activity">
    <reaction evidence="6">
        <text>[molybdopterin-synthase sulfur-carrier protein]-C-terminal Gly-Gly + ATP + H(+) = [molybdopterin-synthase sulfur-carrier protein]-C-terminal Gly-Gly-AMP + diphosphate</text>
        <dbReference type="Rhea" id="RHEA:43616"/>
        <dbReference type="Rhea" id="RHEA-COMP:12159"/>
        <dbReference type="Rhea" id="RHEA-COMP:12202"/>
        <dbReference type="ChEBI" id="CHEBI:15378"/>
        <dbReference type="ChEBI" id="CHEBI:30616"/>
        <dbReference type="ChEBI" id="CHEBI:33019"/>
        <dbReference type="ChEBI" id="CHEBI:90618"/>
        <dbReference type="ChEBI" id="CHEBI:90778"/>
        <dbReference type="EC" id="2.7.7.80"/>
    </reaction>
</comment>
<dbReference type="InterPro" id="IPR045886">
    <property type="entry name" value="ThiF/MoeB/HesA"/>
</dbReference>